<protein>
    <submittedName>
        <fullName evidence="3">Alpha/beta hydrolase</fullName>
    </submittedName>
</protein>
<dbReference type="EMBL" id="VLNY01000005">
    <property type="protein sequence ID" value="KAA0022704.1"/>
    <property type="molecule type" value="Genomic_DNA"/>
</dbReference>
<dbReference type="InterPro" id="IPR000073">
    <property type="entry name" value="AB_hydrolase_1"/>
</dbReference>
<evidence type="ECO:0000256" key="1">
    <source>
        <dbReference type="ARBA" id="ARBA00022801"/>
    </source>
</evidence>
<dbReference type="GO" id="GO:0016020">
    <property type="term" value="C:membrane"/>
    <property type="evidence" value="ECO:0007669"/>
    <property type="project" value="TreeGrafter"/>
</dbReference>
<dbReference type="AlphaFoldDB" id="A0A5A7SB05"/>
<dbReference type="InterPro" id="IPR029058">
    <property type="entry name" value="AB_hydrolase_fold"/>
</dbReference>
<dbReference type="OrthoDB" id="27092at2"/>
<dbReference type="GO" id="GO:0016787">
    <property type="term" value="F:hydrolase activity"/>
    <property type="evidence" value="ECO:0007669"/>
    <property type="project" value="UniProtKB-KW"/>
</dbReference>
<proteinExistence type="predicted"/>
<dbReference type="PANTHER" id="PTHR43798">
    <property type="entry name" value="MONOACYLGLYCEROL LIPASE"/>
    <property type="match status" value="1"/>
</dbReference>
<dbReference type="RefSeq" id="WP_149430758.1">
    <property type="nucleotide sequence ID" value="NZ_VLNY01000005.1"/>
</dbReference>
<reference evidence="3 4" key="1">
    <citation type="submission" date="2019-07" db="EMBL/GenBank/DDBJ databases">
        <title>Rhodococcus cavernicolus sp. nov., isolated from a cave.</title>
        <authorList>
            <person name="Lee S.D."/>
        </authorList>
    </citation>
    <scope>NUCLEOTIDE SEQUENCE [LARGE SCALE GENOMIC DNA]</scope>
    <source>
        <strain evidence="3 4">C1-24</strain>
    </source>
</reference>
<organism evidence="3 4">
    <name type="scientific">Antrihabitans cavernicola</name>
    <dbReference type="NCBI Taxonomy" id="2495913"/>
    <lineage>
        <taxon>Bacteria</taxon>
        <taxon>Bacillati</taxon>
        <taxon>Actinomycetota</taxon>
        <taxon>Actinomycetes</taxon>
        <taxon>Mycobacteriales</taxon>
        <taxon>Nocardiaceae</taxon>
        <taxon>Antrihabitans</taxon>
    </lineage>
</organism>
<dbReference type="InterPro" id="IPR050266">
    <property type="entry name" value="AB_hydrolase_sf"/>
</dbReference>
<keyword evidence="4" id="KW-1185">Reference proteome</keyword>
<evidence type="ECO:0000313" key="4">
    <source>
        <dbReference type="Proteomes" id="UP000322244"/>
    </source>
</evidence>
<dbReference type="Proteomes" id="UP000322244">
    <property type="component" value="Unassembled WGS sequence"/>
</dbReference>
<keyword evidence="1 3" id="KW-0378">Hydrolase</keyword>
<name>A0A5A7SB05_9NOCA</name>
<gene>
    <name evidence="3" type="ORF">FOY51_13560</name>
</gene>
<evidence type="ECO:0000313" key="3">
    <source>
        <dbReference type="EMBL" id="KAA0022704.1"/>
    </source>
</evidence>
<feature type="domain" description="AB hydrolase-1" evidence="2">
    <location>
        <begin position="31"/>
        <end position="264"/>
    </location>
</feature>
<comment type="caution">
    <text evidence="3">The sequence shown here is derived from an EMBL/GenBank/DDBJ whole genome shotgun (WGS) entry which is preliminary data.</text>
</comment>
<sequence>MTTGRRRPVEPTVGLHMGSGEPVLLIQPFLLSPHVWERTAEKLAESFEVFAPALAGHWGGAPIDGWNVTASTLADDIERQLDELGWNTCHIVGNSLGGWVGFELERRGRARTLTAVAPAGGWRELTVAHLSVGLKFLSFGPLIGLGRVLGDVAVRNRAMHRLLLPLVAKNPSAISRHDAEATLTAAINCPAYLPTLWSGLRGGGVTGLGDVTVPVRLLLCDHDWIIPMRRYGSIFLDELPADADRITVHGVGHVPMLEDPDRIAMLIAEHVRAHRTQLRAV</sequence>
<dbReference type="Pfam" id="PF12697">
    <property type="entry name" value="Abhydrolase_6"/>
    <property type="match status" value="1"/>
</dbReference>
<evidence type="ECO:0000259" key="2">
    <source>
        <dbReference type="Pfam" id="PF12697"/>
    </source>
</evidence>
<dbReference type="PANTHER" id="PTHR43798:SF31">
    <property type="entry name" value="AB HYDROLASE SUPERFAMILY PROTEIN YCLE"/>
    <property type="match status" value="1"/>
</dbReference>
<dbReference type="Gene3D" id="3.40.50.1820">
    <property type="entry name" value="alpha/beta hydrolase"/>
    <property type="match status" value="1"/>
</dbReference>
<dbReference type="SUPFAM" id="SSF53474">
    <property type="entry name" value="alpha/beta-Hydrolases"/>
    <property type="match status" value="1"/>
</dbReference>
<accession>A0A5A7SB05</accession>